<name>A0ABQ4LRI6_9BACL</name>
<gene>
    <name evidence="2" type="ORF">J21TS3_07050</name>
</gene>
<proteinExistence type="predicted"/>
<protein>
    <submittedName>
        <fullName evidence="2">Rhodanese-like domain-containing protein</fullName>
    </submittedName>
</protein>
<sequence>MSNQTWMEIMPEKVEELIRSGRGDVQLIDVRELDEYKEGHIPGVKLIPLSQLEVRHDEIERGKDAILICRSGGRSRQACEFLASRGHRKLQNMSGGMLSWKGEVVRD</sequence>
<evidence type="ECO:0000259" key="1">
    <source>
        <dbReference type="PROSITE" id="PS50206"/>
    </source>
</evidence>
<dbReference type="Pfam" id="PF00581">
    <property type="entry name" value="Rhodanese"/>
    <property type="match status" value="1"/>
</dbReference>
<dbReference type="SUPFAM" id="SSF52821">
    <property type="entry name" value="Rhodanese/Cell cycle control phosphatase"/>
    <property type="match status" value="1"/>
</dbReference>
<dbReference type="EMBL" id="BORW01000002">
    <property type="protein sequence ID" value="GIO65884.1"/>
    <property type="molecule type" value="Genomic_DNA"/>
</dbReference>
<dbReference type="Proteomes" id="UP000680638">
    <property type="component" value="Unassembled WGS sequence"/>
</dbReference>
<accession>A0ABQ4LRI6</accession>
<keyword evidence="3" id="KW-1185">Reference proteome</keyword>
<evidence type="ECO:0000313" key="3">
    <source>
        <dbReference type="Proteomes" id="UP000680638"/>
    </source>
</evidence>
<dbReference type="InterPro" id="IPR050229">
    <property type="entry name" value="GlpE_sulfurtransferase"/>
</dbReference>
<dbReference type="Gene3D" id="3.40.250.10">
    <property type="entry name" value="Rhodanese-like domain"/>
    <property type="match status" value="1"/>
</dbReference>
<dbReference type="RefSeq" id="WP_036709235.1">
    <property type="nucleotide sequence ID" value="NZ_BORW01000002.1"/>
</dbReference>
<organism evidence="2 3">
    <name type="scientific">Paenibacillus cookii</name>
    <dbReference type="NCBI Taxonomy" id="157839"/>
    <lineage>
        <taxon>Bacteria</taxon>
        <taxon>Bacillati</taxon>
        <taxon>Bacillota</taxon>
        <taxon>Bacilli</taxon>
        <taxon>Bacillales</taxon>
        <taxon>Paenibacillaceae</taxon>
        <taxon>Paenibacillus</taxon>
    </lineage>
</organism>
<comment type="caution">
    <text evidence="2">The sequence shown here is derived from an EMBL/GenBank/DDBJ whole genome shotgun (WGS) entry which is preliminary data.</text>
</comment>
<dbReference type="PANTHER" id="PTHR43031">
    <property type="entry name" value="FAD-DEPENDENT OXIDOREDUCTASE"/>
    <property type="match status" value="1"/>
</dbReference>
<feature type="domain" description="Rhodanese" evidence="1">
    <location>
        <begin position="21"/>
        <end position="105"/>
    </location>
</feature>
<reference evidence="2 3" key="1">
    <citation type="submission" date="2021-03" db="EMBL/GenBank/DDBJ databases">
        <title>Antimicrobial resistance genes in bacteria isolated from Japanese honey, and their potential for conferring macrolide and lincosamide resistance in the American foulbrood pathogen Paenibacillus larvae.</title>
        <authorList>
            <person name="Okamoto M."/>
            <person name="Kumagai M."/>
            <person name="Kanamori H."/>
            <person name="Takamatsu D."/>
        </authorList>
    </citation>
    <scope>NUCLEOTIDE SEQUENCE [LARGE SCALE GENOMIC DNA]</scope>
    <source>
        <strain evidence="2 3">J21TS3</strain>
    </source>
</reference>
<dbReference type="CDD" id="cd00158">
    <property type="entry name" value="RHOD"/>
    <property type="match status" value="1"/>
</dbReference>
<evidence type="ECO:0000313" key="2">
    <source>
        <dbReference type="EMBL" id="GIO65884.1"/>
    </source>
</evidence>
<dbReference type="SMART" id="SM00450">
    <property type="entry name" value="RHOD"/>
    <property type="match status" value="1"/>
</dbReference>
<dbReference type="InterPro" id="IPR036873">
    <property type="entry name" value="Rhodanese-like_dom_sf"/>
</dbReference>
<dbReference type="PROSITE" id="PS50206">
    <property type="entry name" value="RHODANESE_3"/>
    <property type="match status" value="1"/>
</dbReference>
<dbReference type="InterPro" id="IPR001763">
    <property type="entry name" value="Rhodanese-like_dom"/>
</dbReference>
<dbReference type="PANTHER" id="PTHR43031:SF17">
    <property type="entry name" value="SULFURTRANSFERASE YTWF-RELATED"/>
    <property type="match status" value="1"/>
</dbReference>